<organism evidence="9">
    <name type="scientific">Pycnococcus provasolii</name>
    <dbReference type="NCBI Taxonomy" id="41880"/>
    <lineage>
        <taxon>Eukaryota</taxon>
        <taxon>Viridiplantae</taxon>
        <taxon>Chlorophyta</taxon>
        <taxon>Pseudoscourfieldiophyceae</taxon>
        <taxon>Pseudoscourfieldiales</taxon>
        <taxon>Pycnococcaceae</taxon>
        <taxon>Pycnococcus</taxon>
    </lineage>
</organism>
<proteinExistence type="inferred from homology"/>
<feature type="domain" description="Guanylate kinase-like" evidence="8">
    <location>
        <begin position="255"/>
        <end position="435"/>
    </location>
</feature>
<dbReference type="Gene3D" id="3.30.63.10">
    <property type="entry name" value="Guanylate Kinase phosphate binding domain"/>
    <property type="match status" value="1"/>
</dbReference>
<dbReference type="Gene3D" id="3.40.50.300">
    <property type="entry name" value="P-loop containing nucleotide triphosphate hydrolases"/>
    <property type="match status" value="1"/>
</dbReference>
<dbReference type="InterPro" id="IPR017665">
    <property type="entry name" value="Guanylate_kinase"/>
</dbReference>
<evidence type="ECO:0000256" key="5">
    <source>
        <dbReference type="ARBA" id="ARBA00022777"/>
    </source>
</evidence>
<dbReference type="SMART" id="SM00072">
    <property type="entry name" value="GuKc"/>
    <property type="match status" value="1"/>
</dbReference>
<dbReference type="GO" id="GO:0004385">
    <property type="term" value="F:GMP kinase activity"/>
    <property type="evidence" value="ECO:0007669"/>
    <property type="project" value="UniProtKB-EC"/>
</dbReference>
<dbReference type="EC" id="2.7.4.8" evidence="2"/>
<keyword evidence="3" id="KW-0808">Transferase</keyword>
<dbReference type="Pfam" id="PF00625">
    <property type="entry name" value="Guanylate_kin"/>
    <property type="match status" value="1"/>
</dbReference>
<keyword evidence="6" id="KW-0067">ATP-binding</keyword>
<keyword evidence="5" id="KW-0418">Kinase</keyword>
<gene>
    <name evidence="9" type="ORF">PPRO1472_LOCUS308</name>
</gene>
<dbReference type="AlphaFoldDB" id="A0A7R9SW71"/>
<evidence type="ECO:0000256" key="1">
    <source>
        <dbReference type="ARBA" id="ARBA00005790"/>
    </source>
</evidence>
<dbReference type="EMBL" id="HBDW01000465">
    <property type="protein sequence ID" value="CAD8216868.1"/>
    <property type="molecule type" value="Transcribed_RNA"/>
</dbReference>
<evidence type="ECO:0000256" key="2">
    <source>
        <dbReference type="ARBA" id="ARBA00012961"/>
    </source>
</evidence>
<dbReference type="CDD" id="cd00071">
    <property type="entry name" value="GMPK"/>
    <property type="match status" value="1"/>
</dbReference>
<feature type="compositionally biased region" description="Gly residues" evidence="7">
    <location>
        <begin position="96"/>
        <end position="110"/>
    </location>
</feature>
<keyword evidence="4" id="KW-0547">Nucleotide-binding</keyword>
<dbReference type="PROSITE" id="PS50052">
    <property type="entry name" value="GUANYLATE_KINASE_2"/>
    <property type="match status" value="1"/>
</dbReference>
<feature type="region of interest" description="Disordered" evidence="7">
    <location>
        <begin position="68"/>
        <end position="187"/>
    </location>
</feature>
<evidence type="ECO:0000313" key="9">
    <source>
        <dbReference type="EMBL" id="CAD8216868.1"/>
    </source>
</evidence>
<evidence type="ECO:0000256" key="6">
    <source>
        <dbReference type="ARBA" id="ARBA00022840"/>
    </source>
</evidence>
<accession>A0A7R9SW71</accession>
<dbReference type="GO" id="GO:0005829">
    <property type="term" value="C:cytosol"/>
    <property type="evidence" value="ECO:0007669"/>
    <property type="project" value="TreeGrafter"/>
</dbReference>
<dbReference type="PANTHER" id="PTHR23117">
    <property type="entry name" value="GUANYLATE KINASE-RELATED"/>
    <property type="match status" value="1"/>
</dbReference>
<sequence length="467" mass="49289">MSMDQRLALHQTVAGCARGRRHHHHRHVRSPRHQCRHVRGRLPMVSILVDCHDARRTTHTVAKAAVVDEEGDGQRGGVARRDTSQGKRTHATASGKGAGGAGGAGGTGGGRRNERRLKIVAGNGMGGGGGVGGGNGGVEGTWKAVGDLSRGAAEKGGGGSSNGGGNGGSSTSSSSSEEDSSVAKDDGKCHHGLVLDVATAQLDAATSSLDDDDGGGASALATSLSSSIESAAMASISNALDTAISYEPQVPPAKPVVIVISGPSGVGKDAVIKRLQERRSDLHFVVTATSRPRRPGEVDGVDYFFVSRDKFESMIANDELLEHALVYGEYKGIPKAQVFDKLRRGQDVVLRLDVQGARTMRKLLPDSVFVFLVAESEAALVKRLMARKTEPLEKAIVRVQTAREELADANRFDYVVVNRENELEETVSGLDAIFRAERLRVARMLKTAEGPTDVDALLAKESGNQQQ</sequence>
<dbReference type="GO" id="GO:0005524">
    <property type="term" value="F:ATP binding"/>
    <property type="evidence" value="ECO:0007669"/>
    <property type="project" value="UniProtKB-KW"/>
</dbReference>
<feature type="compositionally biased region" description="Gly residues" evidence="7">
    <location>
        <begin position="154"/>
        <end position="168"/>
    </location>
</feature>
<dbReference type="SUPFAM" id="SSF52540">
    <property type="entry name" value="P-loop containing nucleoside triphosphate hydrolases"/>
    <property type="match status" value="1"/>
</dbReference>
<evidence type="ECO:0000256" key="4">
    <source>
        <dbReference type="ARBA" id="ARBA00022741"/>
    </source>
</evidence>
<feature type="compositionally biased region" description="Gly residues" evidence="7">
    <location>
        <begin position="123"/>
        <end position="139"/>
    </location>
</feature>
<evidence type="ECO:0000256" key="7">
    <source>
        <dbReference type="SAM" id="MobiDB-lite"/>
    </source>
</evidence>
<protein>
    <recommendedName>
        <fullName evidence="2">guanylate kinase</fullName>
        <ecNumber evidence="2">2.7.4.8</ecNumber>
    </recommendedName>
</protein>
<dbReference type="NCBIfam" id="TIGR03263">
    <property type="entry name" value="guanyl_kin"/>
    <property type="match status" value="1"/>
</dbReference>
<evidence type="ECO:0000256" key="3">
    <source>
        <dbReference type="ARBA" id="ARBA00022679"/>
    </source>
</evidence>
<reference evidence="9" key="1">
    <citation type="submission" date="2021-01" db="EMBL/GenBank/DDBJ databases">
        <authorList>
            <person name="Corre E."/>
            <person name="Pelletier E."/>
            <person name="Niang G."/>
            <person name="Scheremetjew M."/>
            <person name="Finn R."/>
            <person name="Kale V."/>
            <person name="Holt S."/>
            <person name="Cochrane G."/>
            <person name="Meng A."/>
            <person name="Brown T."/>
            <person name="Cohen L."/>
        </authorList>
    </citation>
    <scope>NUCLEOTIDE SEQUENCE</scope>
    <source>
        <strain evidence="9">RCC251</strain>
    </source>
</reference>
<dbReference type="PROSITE" id="PS00856">
    <property type="entry name" value="GUANYLATE_KINASE_1"/>
    <property type="match status" value="1"/>
</dbReference>
<dbReference type="InterPro" id="IPR027417">
    <property type="entry name" value="P-loop_NTPase"/>
</dbReference>
<evidence type="ECO:0000259" key="8">
    <source>
        <dbReference type="PROSITE" id="PS50052"/>
    </source>
</evidence>
<dbReference type="FunFam" id="3.30.63.10:FF:000002">
    <property type="entry name" value="Guanylate kinase 1"/>
    <property type="match status" value="1"/>
</dbReference>
<comment type="similarity">
    <text evidence="1">Belongs to the guanylate kinase family.</text>
</comment>
<dbReference type="InterPro" id="IPR008145">
    <property type="entry name" value="GK/Ca_channel_bsu"/>
</dbReference>
<dbReference type="InterPro" id="IPR008144">
    <property type="entry name" value="Guanylate_kin-like_dom"/>
</dbReference>
<dbReference type="InterPro" id="IPR020590">
    <property type="entry name" value="Guanylate_kinase_CS"/>
</dbReference>
<name>A0A7R9SW71_9CHLO</name>
<dbReference type="PANTHER" id="PTHR23117:SF13">
    <property type="entry name" value="GUANYLATE KINASE"/>
    <property type="match status" value="1"/>
</dbReference>